<protein>
    <submittedName>
        <fullName evidence="1">Uncharacterized protein</fullName>
    </submittedName>
</protein>
<name>A0A8S9K6B6_BRACR</name>
<accession>A0A8S9K6B6</accession>
<reference evidence="1" key="1">
    <citation type="submission" date="2019-12" db="EMBL/GenBank/DDBJ databases">
        <title>Genome sequencing and annotation of Brassica cretica.</title>
        <authorList>
            <person name="Studholme D.J."/>
            <person name="Sarris P.F."/>
        </authorList>
    </citation>
    <scope>NUCLEOTIDE SEQUENCE</scope>
    <source>
        <strain evidence="1">PFS-102/07</strain>
        <tissue evidence="1">Leaf</tissue>
    </source>
</reference>
<sequence>MGSLGRVRSGRGRTPGERRWARLRGCGCGGGWRGVVIERVGLLGRDRGGGTDPLRFCVDSSGGWRRRRSRGRRWRRR</sequence>
<gene>
    <name evidence="1" type="ORF">F2Q70_00041208</name>
</gene>
<evidence type="ECO:0000313" key="1">
    <source>
        <dbReference type="EMBL" id="KAF2589679.1"/>
    </source>
</evidence>
<proteinExistence type="predicted"/>
<dbReference type="EMBL" id="QGKY02000190">
    <property type="protein sequence ID" value="KAF2589679.1"/>
    <property type="molecule type" value="Genomic_DNA"/>
</dbReference>
<comment type="caution">
    <text evidence="1">The sequence shown here is derived from an EMBL/GenBank/DDBJ whole genome shotgun (WGS) entry which is preliminary data.</text>
</comment>
<dbReference type="AlphaFoldDB" id="A0A8S9K6B6"/>
<organism evidence="1">
    <name type="scientific">Brassica cretica</name>
    <name type="common">Mustard</name>
    <dbReference type="NCBI Taxonomy" id="69181"/>
    <lineage>
        <taxon>Eukaryota</taxon>
        <taxon>Viridiplantae</taxon>
        <taxon>Streptophyta</taxon>
        <taxon>Embryophyta</taxon>
        <taxon>Tracheophyta</taxon>
        <taxon>Spermatophyta</taxon>
        <taxon>Magnoliopsida</taxon>
        <taxon>eudicotyledons</taxon>
        <taxon>Gunneridae</taxon>
        <taxon>Pentapetalae</taxon>
        <taxon>rosids</taxon>
        <taxon>malvids</taxon>
        <taxon>Brassicales</taxon>
        <taxon>Brassicaceae</taxon>
        <taxon>Brassiceae</taxon>
        <taxon>Brassica</taxon>
    </lineage>
</organism>